<protein>
    <recommendedName>
        <fullName evidence="3">Type II secretion system protein</fullName>
    </recommendedName>
</protein>
<comment type="caution">
    <text evidence="1">The sequence shown here is derived from an EMBL/GenBank/DDBJ whole genome shotgun (WGS) entry which is preliminary data.</text>
</comment>
<reference evidence="1 2" key="1">
    <citation type="submission" date="2019-09" db="EMBL/GenBank/DDBJ databases">
        <title>Taxonomy of Antarctic Massilia spp.: description of Massilia rubra sp. nov., Massilia aquatica sp. nov., Massilia mucilaginosa sp. nov., Massilia frigida sp. nov. isolated from streams, lakes and regoliths.</title>
        <authorList>
            <person name="Holochova P."/>
            <person name="Sedlacek I."/>
            <person name="Kralova S."/>
            <person name="Maslanova I."/>
            <person name="Busse H.-J."/>
            <person name="Stankova E."/>
            <person name="Vrbovska V."/>
            <person name="Kovarovic V."/>
            <person name="Bartak M."/>
            <person name="Svec P."/>
            <person name="Pantucek R."/>
        </authorList>
    </citation>
    <scope>NUCLEOTIDE SEQUENCE [LARGE SCALE GENOMIC DNA]</scope>
    <source>
        <strain evidence="1 2">CCM 8692</strain>
    </source>
</reference>
<evidence type="ECO:0000313" key="2">
    <source>
        <dbReference type="Proteomes" id="UP000785613"/>
    </source>
</evidence>
<gene>
    <name evidence="1" type="ORF">F0185_22855</name>
</gene>
<evidence type="ECO:0008006" key="3">
    <source>
        <dbReference type="Google" id="ProtNLM"/>
    </source>
</evidence>
<dbReference type="RefSeq" id="WP_167228403.1">
    <property type="nucleotide sequence ID" value="NZ_VUYU01000017.1"/>
</dbReference>
<dbReference type="EMBL" id="VUYU01000017">
    <property type="protein sequence ID" value="NHZ36411.1"/>
    <property type="molecule type" value="Genomic_DNA"/>
</dbReference>
<keyword evidence="2" id="KW-1185">Reference proteome</keyword>
<organism evidence="1 2">
    <name type="scientific">Massilia rubra</name>
    <dbReference type="NCBI Taxonomy" id="2607910"/>
    <lineage>
        <taxon>Bacteria</taxon>
        <taxon>Pseudomonadati</taxon>
        <taxon>Pseudomonadota</taxon>
        <taxon>Betaproteobacteria</taxon>
        <taxon>Burkholderiales</taxon>
        <taxon>Oxalobacteraceae</taxon>
        <taxon>Telluria group</taxon>
        <taxon>Massilia</taxon>
    </lineage>
</organism>
<accession>A0ABX0M2E1</accession>
<name>A0ABX0M2E1_9BURK</name>
<evidence type="ECO:0000313" key="1">
    <source>
        <dbReference type="EMBL" id="NHZ36411.1"/>
    </source>
</evidence>
<proteinExistence type="predicted"/>
<dbReference type="Proteomes" id="UP000785613">
    <property type="component" value="Unassembled WGS sequence"/>
</dbReference>
<sequence>MAPVKGILARRRQRGAALLLMLAVVGLGAASMLMAGIGKTDTRARPERRSAAALAQAREALIGFALVNGRLPRPAQEDGGGREFDGRCDSEERCSGLLPWVTLGLPPGDGWGKLLRYSVTPALSAAPVHPTVAFGTKSIVTRRDGRLVRQVGAAACSMATQCGAAVVFSYGREHGGTSVHGVRQPGTSLTNADERFNALATTTFIERPLSRDPLAAGGEFDDQLVLLPVGVLFNRMSLARILPQSE</sequence>